<comment type="caution">
    <text evidence="1">The sequence shown here is derived from an EMBL/GenBank/DDBJ whole genome shotgun (WGS) entry which is preliminary data.</text>
</comment>
<reference evidence="1" key="1">
    <citation type="submission" date="2022-08" db="EMBL/GenBank/DDBJ databases">
        <title>Genome Sequence of Lecanicillium fungicola.</title>
        <authorList>
            <person name="Buettner E."/>
        </authorList>
    </citation>
    <scope>NUCLEOTIDE SEQUENCE</scope>
    <source>
        <strain evidence="1">Babe33</strain>
    </source>
</reference>
<evidence type="ECO:0000313" key="1">
    <source>
        <dbReference type="EMBL" id="KAJ2983090.1"/>
    </source>
</evidence>
<name>A0ACC1NUT6_9HYPO</name>
<evidence type="ECO:0000313" key="2">
    <source>
        <dbReference type="Proteomes" id="UP001143910"/>
    </source>
</evidence>
<accession>A0ACC1NUT6</accession>
<dbReference type="EMBL" id="JANJQO010000044">
    <property type="protein sequence ID" value="KAJ2983090.1"/>
    <property type="molecule type" value="Genomic_DNA"/>
</dbReference>
<dbReference type="Proteomes" id="UP001143910">
    <property type="component" value="Unassembled WGS sequence"/>
</dbReference>
<protein>
    <submittedName>
        <fullName evidence="1">Uncharacterized protein</fullName>
    </submittedName>
</protein>
<sequence>MALGMKLLRAVVRNDAMREDPPEIYGWPVYSIVISSCFGAMLFGWETGAIGGVLAMPQAQKRFGYGGASDTAKANQSQNIVSTLQGGAFLACLVVGWLTERFGRRLCLIGTGFMTLAGVVLQTCSAIKGDLGVMYAGRFVAGLGVGAASSLVPLYISECAPRAIRGGLIACYQLFLVTGIMLAFWVNYGSALHLSSPAVYLVPLALQGFPAVFMLFGMFNCPESPRWCARKDDWERTTSILVQIRRLPADSEYVTSELQEMAEQLAEERRLVGGSSTKALVKELLTVPSNRKRAFIVVMIMIWQQLTGVNAVNYYAPQIFKNLGMTGTTASLFATGIYGILKVLGVAVFLVFVADSVGRRRSLIWTGAAQAVMMFIIGIYARVEPPVPGTPISSFGYVAIVCIYLWAGIYQLGWGPCPWVLMSEIPTARLRALNVSLGAATQWLFNFVIARTVLTMQSTMGTAGYGMFFMFGSFCALMALFAYVFIPETKGLSLEKMDELFGASQTLSTKLEDADRRGSVQEVHAEKA</sequence>
<organism evidence="1 2">
    <name type="scientific">Zarea fungicola</name>
    <dbReference type="NCBI Taxonomy" id="93591"/>
    <lineage>
        <taxon>Eukaryota</taxon>
        <taxon>Fungi</taxon>
        <taxon>Dikarya</taxon>
        <taxon>Ascomycota</taxon>
        <taxon>Pezizomycotina</taxon>
        <taxon>Sordariomycetes</taxon>
        <taxon>Hypocreomycetidae</taxon>
        <taxon>Hypocreales</taxon>
        <taxon>Cordycipitaceae</taxon>
        <taxon>Zarea</taxon>
    </lineage>
</organism>
<keyword evidence="2" id="KW-1185">Reference proteome</keyword>
<proteinExistence type="predicted"/>
<gene>
    <name evidence="1" type="ORF">NQ176_g952</name>
</gene>